<evidence type="ECO:0000256" key="6">
    <source>
        <dbReference type="ARBA" id="ARBA00011245"/>
    </source>
</evidence>
<evidence type="ECO:0000256" key="12">
    <source>
        <dbReference type="ARBA" id="ARBA00022741"/>
    </source>
</evidence>
<evidence type="ECO:0000313" key="29">
    <source>
        <dbReference type="Proteomes" id="UP000254507"/>
    </source>
</evidence>
<evidence type="ECO:0000313" key="27">
    <source>
        <dbReference type="EMBL" id="SUU36447.1"/>
    </source>
</evidence>
<organism evidence="27 29">
    <name type="scientific">Actinobacillus seminis</name>
    <dbReference type="NCBI Taxonomy" id="722"/>
    <lineage>
        <taxon>Bacteria</taxon>
        <taxon>Pseudomonadati</taxon>
        <taxon>Pseudomonadota</taxon>
        <taxon>Gammaproteobacteria</taxon>
        <taxon>Pasteurellales</taxon>
        <taxon>Pasteurellaceae</taxon>
        <taxon>Actinobacillus</taxon>
    </lineage>
</organism>
<keyword evidence="14" id="KW-0460">Magnesium</keyword>
<comment type="cofactor">
    <cofactor evidence="1">
        <name>Mg(2+)</name>
        <dbReference type="ChEBI" id="CHEBI:18420"/>
    </cofactor>
</comment>
<comment type="catalytic activity">
    <reaction evidence="19">
        <text>(6S)-5,6,7,8-tetrahydrofolyl-(gamma-L-Glu)(n) + L-glutamate + ATP = (6S)-5,6,7,8-tetrahydrofolyl-(gamma-L-Glu)(n+1) + ADP + phosphate + H(+)</text>
        <dbReference type="Rhea" id="RHEA:10580"/>
        <dbReference type="Rhea" id="RHEA-COMP:14738"/>
        <dbReference type="Rhea" id="RHEA-COMP:14740"/>
        <dbReference type="ChEBI" id="CHEBI:15378"/>
        <dbReference type="ChEBI" id="CHEBI:29985"/>
        <dbReference type="ChEBI" id="CHEBI:30616"/>
        <dbReference type="ChEBI" id="CHEBI:43474"/>
        <dbReference type="ChEBI" id="CHEBI:141005"/>
        <dbReference type="ChEBI" id="CHEBI:456216"/>
        <dbReference type="EC" id="6.3.2.17"/>
    </reaction>
</comment>
<dbReference type="GO" id="GO:0005737">
    <property type="term" value="C:cytoplasm"/>
    <property type="evidence" value="ECO:0007669"/>
    <property type="project" value="TreeGrafter"/>
</dbReference>
<dbReference type="AlphaFoldDB" id="A0A263HBV2"/>
<keyword evidence="13 23" id="KW-0067">ATP-binding</keyword>
<sequence length="450" mass="49447">MDKSTLSPTAASSLAEWLSYLENSHFKAIDLGLARVQSVAQQLDLLTPAPFVITVGGTNGKGTTCRLLEILLLNAGYRVGVYSSPHLLRYNERVRIQNQELPDSAHCESFVFIDAHRSASLTYFEFSTLSALHLFKQAKLDVVILEVGLGGRLDATNIVDSDIAVITGIDIDHTEFLGNTREQIGFEKAGIFRANKPVVIGDPQIPDSMLQQANKLHCHIMRRDMEWLYQSESTHWTWQGNKQGQKVRLENLPFPRIPLANAATALAVVQHLPFDISAQVIMQSLQQVELNGRFQFIAPEKLTVLAASVGKTTKTLAKMVIDVGHNPQAARYLAEKLTALRPQIQGKIIAVCGILKDKDTQGVLSPLLPFVDYWYCATLEGSRGQAGEALLYALQQVAQTHLQSVSAEAQTSVAEAVKSAVKNSEKSDLILVFGSFYTVAGLLECLTIHN</sequence>
<dbReference type="PROSITE" id="PS01012">
    <property type="entry name" value="FOLYLPOLYGLU_SYNT_2"/>
    <property type="match status" value="1"/>
</dbReference>
<evidence type="ECO:0000256" key="20">
    <source>
        <dbReference type="ARBA" id="ARBA00047808"/>
    </source>
</evidence>
<dbReference type="OrthoDB" id="9809356at2"/>
<evidence type="ECO:0000256" key="3">
    <source>
        <dbReference type="ARBA" id="ARBA00004799"/>
    </source>
</evidence>
<dbReference type="GO" id="GO:0046656">
    <property type="term" value="P:folic acid biosynthetic process"/>
    <property type="evidence" value="ECO:0007669"/>
    <property type="project" value="UniProtKB-KW"/>
</dbReference>
<dbReference type="EMBL" id="NLFK01000005">
    <property type="protein sequence ID" value="OZN24943.1"/>
    <property type="molecule type" value="Genomic_DNA"/>
</dbReference>
<comment type="function">
    <text evidence="2">Functions in two distinct reactions of the de novo folate biosynthetic pathway. Catalyzes the addition of a glutamate residue to dihydropteroate (7,8-dihydropteroate or H2Pte) to form dihydrofolate (7,8-dihydrofolate monoglutamate or H2Pte-Glu). Also catalyzes successive additions of L-glutamate to tetrahydrofolate or 10-formyltetrahydrofolate or 5,10-methylenetetrahydrofolate, leading to folylpolyglutamate derivatives.</text>
</comment>
<dbReference type="GO" id="GO:0046872">
    <property type="term" value="F:metal ion binding"/>
    <property type="evidence" value="ECO:0007669"/>
    <property type="project" value="UniProtKB-KW"/>
</dbReference>
<dbReference type="InterPro" id="IPR004101">
    <property type="entry name" value="Mur_ligase_C"/>
</dbReference>
<evidence type="ECO:0000256" key="7">
    <source>
        <dbReference type="ARBA" id="ARBA00013023"/>
    </source>
</evidence>
<dbReference type="InterPro" id="IPR013221">
    <property type="entry name" value="Mur_ligase_cen"/>
</dbReference>
<dbReference type="PROSITE" id="PS01011">
    <property type="entry name" value="FOLYLPOLYGLU_SYNT_1"/>
    <property type="match status" value="1"/>
</dbReference>
<dbReference type="Pfam" id="PF08245">
    <property type="entry name" value="Mur_ligase_M"/>
    <property type="match status" value="1"/>
</dbReference>
<evidence type="ECO:0000256" key="1">
    <source>
        <dbReference type="ARBA" id="ARBA00001946"/>
    </source>
</evidence>
<dbReference type="InterPro" id="IPR001645">
    <property type="entry name" value="Folylpolyglutamate_synth"/>
</dbReference>
<comment type="catalytic activity">
    <reaction evidence="20">
        <text>10-formyltetrahydrofolyl-(gamma-L-Glu)(n) + L-glutamate + ATP = 10-formyltetrahydrofolyl-(gamma-L-Glu)(n+1) + ADP + phosphate + H(+)</text>
        <dbReference type="Rhea" id="RHEA:51904"/>
        <dbReference type="Rhea" id="RHEA-COMP:13088"/>
        <dbReference type="Rhea" id="RHEA-COMP:14300"/>
        <dbReference type="ChEBI" id="CHEBI:15378"/>
        <dbReference type="ChEBI" id="CHEBI:29985"/>
        <dbReference type="ChEBI" id="CHEBI:30616"/>
        <dbReference type="ChEBI" id="CHEBI:43474"/>
        <dbReference type="ChEBI" id="CHEBI:134413"/>
        <dbReference type="ChEBI" id="CHEBI:456216"/>
        <dbReference type="EC" id="6.3.2.17"/>
    </reaction>
</comment>
<keyword evidence="11" id="KW-0479">Metal-binding</keyword>
<comment type="pathway">
    <text evidence="4">Cofactor biosynthesis; tetrahydrofolylpolyglutamate biosynthesis.</text>
</comment>
<feature type="domain" description="Mur ligase C-terminal" evidence="24">
    <location>
        <begin position="317"/>
        <end position="436"/>
    </location>
</feature>
<dbReference type="GO" id="GO:0008841">
    <property type="term" value="F:dihydrofolate synthase activity"/>
    <property type="evidence" value="ECO:0007669"/>
    <property type="project" value="UniProtKB-EC"/>
</dbReference>
<dbReference type="RefSeq" id="WP_094946396.1">
    <property type="nucleotide sequence ID" value="NZ_NLFK01000005.1"/>
</dbReference>
<evidence type="ECO:0000256" key="21">
    <source>
        <dbReference type="ARBA" id="ARBA00049035"/>
    </source>
</evidence>
<dbReference type="Proteomes" id="UP000254507">
    <property type="component" value="Unassembled WGS sequence"/>
</dbReference>
<evidence type="ECO:0000256" key="18">
    <source>
        <dbReference type="ARBA" id="ARBA00032510"/>
    </source>
</evidence>
<comment type="subunit">
    <text evidence="6">Monomer.</text>
</comment>
<dbReference type="GO" id="GO:0004326">
    <property type="term" value="F:tetrahydrofolylpolyglutamate synthase activity"/>
    <property type="evidence" value="ECO:0007669"/>
    <property type="project" value="UniProtKB-EC"/>
</dbReference>
<proteinExistence type="inferred from homology"/>
<dbReference type="EMBL" id="UFSB01000001">
    <property type="protein sequence ID" value="SUU36447.1"/>
    <property type="molecule type" value="Genomic_DNA"/>
</dbReference>
<keyword evidence="10 23" id="KW-0436">Ligase</keyword>
<evidence type="ECO:0000313" key="26">
    <source>
        <dbReference type="EMBL" id="OZN24943.1"/>
    </source>
</evidence>
<evidence type="ECO:0000256" key="23">
    <source>
        <dbReference type="PIRNR" id="PIRNR001563"/>
    </source>
</evidence>
<dbReference type="SUPFAM" id="SSF53244">
    <property type="entry name" value="MurD-like peptide ligases, peptide-binding domain"/>
    <property type="match status" value="1"/>
</dbReference>
<name>A0A263HBV2_9PAST</name>
<dbReference type="Gene3D" id="3.90.190.20">
    <property type="entry name" value="Mur ligase, C-terminal domain"/>
    <property type="match status" value="1"/>
</dbReference>
<dbReference type="Pfam" id="PF02875">
    <property type="entry name" value="Mur_ligase_C"/>
    <property type="match status" value="1"/>
</dbReference>
<evidence type="ECO:0000259" key="25">
    <source>
        <dbReference type="Pfam" id="PF08245"/>
    </source>
</evidence>
<dbReference type="InterPro" id="IPR036565">
    <property type="entry name" value="Mur-like_cat_sf"/>
</dbReference>
<keyword evidence="28" id="KW-1185">Reference proteome</keyword>
<evidence type="ECO:0000256" key="22">
    <source>
        <dbReference type="ARBA" id="ARBA00049161"/>
    </source>
</evidence>
<dbReference type="InterPro" id="IPR018109">
    <property type="entry name" value="Folylpolyglutamate_synth_CS"/>
</dbReference>
<evidence type="ECO:0000256" key="2">
    <source>
        <dbReference type="ARBA" id="ARBA00002714"/>
    </source>
</evidence>
<comment type="catalytic activity">
    <reaction evidence="22">
        <text>7,8-dihydropteroate + L-glutamate + ATP = 7,8-dihydrofolate + ADP + phosphate + H(+)</text>
        <dbReference type="Rhea" id="RHEA:23584"/>
        <dbReference type="ChEBI" id="CHEBI:15378"/>
        <dbReference type="ChEBI" id="CHEBI:17839"/>
        <dbReference type="ChEBI" id="CHEBI:29985"/>
        <dbReference type="ChEBI" id="CHEBI:30616"/>
        <dbReference type="ChEBI" id="CHEBI:43474"/>
        <dbReference type="ChEBI" id="CHEBI:57451"/>
        <dbReference type="ChEBI" id="CHEBI:456216"/>
        <dbReference type="EC" id="6.3.2.12"/>
    </reaction>
</comment>
<evidence type="ECO:0000256" key="13">
    <source>
        <dbReference type="ARBA" id="ARBA00022840"/>
    </source>
</evidence>
<evidence type="ECO:0000256" key="9">
    <source>
        <dbReference type="ARBA" id="ARBA00019357"/>
    </source>
</evidence>
<comment type="similarity">
    <text evidence="5 23">Belongs to the folylpolyglutamate synthase family.</text>
</comment>
<dbReference type="EC" id="6.3.2.12" evidence="7"/>
<dbReference type="Proteomes" id="UP000215738">
    <property type="component" value="Unassembled WGS sequence"/>
</dbReference>
<dbReference type="PANTHER" id="PTHR11136">
    <property type="entry name" value="FOLYLPOLYGLUTAMATE SYNTHASE-RELATED"/>
    <property type="match status" value="1"/>
</dbReference>
<evidence type="ECO:0000256" key="16">
    <source>
        <dbReference type="ARBA" id="ARBA00030048"/>
    </source>
</evidence>
<dbReference type="NCBIfam" id="NF008101">
    <property type="entry name" value="PRK10846.1"/>
    <property type="match status" value="1"/>
</dbReference>
<evidence type="ECO:0000256" key="17">
    <source>
        <dbReference type="ARBA" id="ARBA00030592"/>
    </source>
</evidence>
<evidence type="ECO:0000256" key="11">
    <source>
        <dbReference type="ARBA" id="ARBA00022723"/>
    </source>
</evidence>
<keyword evidence="12 23" id="KW-0547">Nucleotide-binding</keyword>
<evidence type="ECO:0000256" key="8">
    <source>
        <dbReference type="ARBA" id="ARBA00013025"/>
    </source>
</evidence>
<dbReference type="Gene3D" id="3.40.1190.10">
    <property type="entry name" value="Mur-like, catalytic domain"/>
    <property type="match status" value="1"/>
</dbReference>
<dbReference type="SUPFAM" id="SSF53623">
    <property type="entry name" value="MurD-like peptide ligases, catalytic domain"/>
    <property type="match status" value="1"/>
</dbReference>
<dbReference type="EC" id="6.3.2.17" evidence="8"/>
<reference evidence="27 29" key="2">
    <citation type="submission" date="2018-06" db="EMBL/GenBank/DDBJ databases">
        <authorList>
            <consortium name="Pathogen Informatics"/>
            <person name="Doyle S."/>
        </authorList>
    </citation>
    <scope>NUCLEOTIDE SEQUENCE [LARGE SCALE GENOMIC DNA]</scope>
    <source>
        <strain evidence="27 29">NCTC10851</strain>
    </source>
</reference>
<dbReference type="InParanoid" id="A0A263HBV2"/>
<dbReference type="FunFam" id="3.40.1190.10:FF:000004">
    <property type="entry name" value="Dihydrofolate synthase/folylpolyglutamate synthase"/>
    <property type="match status" value="1"/>
</dbReference>
<comment type="catalytic activity">
    <reaction evidence="21">
        <text>(6R)-5,10-methylenetetrahydrofolyl-(gamma-L-Glu)(n) + L-glutamate + ATP = (6R)-5,10-methylenetetrahydrofolyl-(gamma-L-Glu)(n+1) + ADP + phosphate + H(+)</text>
        <dbReference type="Rhea" id="RHEA:51912"/>
        <dbReference type="Rhea" id="RHEA-COMP:13257"/>
        <dbReference type="Rhea" id="RHEA-COMP:13258"/>
        <dbReference type="ChEBI" id="CHEBI:15378"/>
        <dbReference type="ChEBI" id="CHEBI:29985"/>
        <dbReference type="ChEBI" id="CHEBI:30616"/>
        <dbReference type="ChEBI" id="CHEBI:43474"/>
        <dbReference type="ChEBI" id="CHEBI:136572"/>
        <dbReference type="ChEBI" id="CHEBI:456216"/>
        <dbReference type="EC" id="6.3.2.17"/>
    </reaction>
</comment>
<evidence type="ECO:0000313" key="28">
    <source>
        <dbReference type="Proteomes" id="UP000215738"/>
    </source>
</evidence>
<keyword evidence="15" id="KW-0289">Folate biosynthesis</keyword>
<dbReference type="NCBIfam" id="TIGR01499">
    <property type="entry name" value="folC"/>
    <property type="match status" value="1"/>
</dbReference>
<evidence type="ECO:0000256" key="5">
    <source>
        <dbReference type="ARBA" id="ARBA00008276"/>
    </source>
</evidence>
<dbReference type="GO" id="GO:0005524">
    <property type="term" value="F:ATP binding"/>
    <property type="evidence" value="ECO:0007669"/>
    <property type="project" value="UniProtKB-KW"/>
</dbReference>
<reference evidence="26 28" key="1">
    <citation type="submission" date="2017-07" db="EMBL/GenBank/DDBJ databases">
        <title>Virulence factors identified in Actinobacillus seminis.</title>
        <authorList>
            <person name="Negrete-Abascal E."/>
            <person name="Vaca-Pacheco S."/>
            <person name="Montes-Garcia F."/>
            <person name="Leyto-Gil A.M."/>
            <person name="Fragoso-Garcia E."/>
            <person name="Carvente-Garcia R."/>
            <person name="Perez-Agueros S."/>
            <person name="Castelan-Sanchez H.G."/>
            <person name="Garcia-Molina A."/>
            <person name="Villamar T.E."/>
            <person name="Vazquez-Cruz C."/>
        </authorList>
    </citation>
    <scope>NUCLEOTIDE SEQUENCE [LARGE SCALE GENOMIC DNA]</scope>
    <source>
        <strain evidence="26 28">ATCC 15768</strain>
    </source>
</reference>
<dbReference type="PANTHER" id="PTHR11136:SF0">
    <property type="entry name" value="DIHYDROFOLATE SYNTHETASE-RELATED"/>
    <property type="match status" value="1"/>
</dbReference>
<dbReference type="UniPathway" id="UPA00077">
    <property type="reaction ID" value="UER00157"/>
</dbReference>
<protein>
    <recommendedName>
        <fullName evidence="9">Dihydrofolate synthase/folylpolyglutamate synthase</fullName>
        <ecNumber evidence="7">6.3.2.12</ecNumber>
        <ecNumber evidence="8">6.3.2.17</ecNumber>
    </recommendedName>
    <alternativeName>
        <fullName evidence="18">Folylpoly-gamma-glutamate synthetase-dihydrofolate synthetase</fullName>
    </alternativeName>
    <alternativeName>
        <fullName evidence="16">Folylpolyglutamate synthetase</fullName>
    </alternativeName>
    <alternativeName>
        <fullName evidence="17">Tetrahydrofolylpolyglutamate synthase</fullName>
    </alternativeName>
</protein>
<evidence type="ECO:0000256" key="4">
    <source>
        <dbReference type="ARBA" id="ARBA00005150"/>
    </source>
</evidence>
<evidence type="ECO:0000259" key="24">
    <source>
        <dbReference type="Pfam" id="PF02875"/>
    </source>
</evidence>
<evidence type="ECO:0000256" key="14">
    <source>
        <dbReference type="ARBA" id="ARBA00022842"/>
    </source>
</evidence>
<feature type="domain" description="Mur ligase central" evidence="25">
    <location>
        <begin position="55"/>
        <end position="226"/>
    </location>
</feature>
<dbReference type="InterPro" id="IPR036615">
    <property type="entry name" value="Mur_ligase_C_dom_sf"/>
</dbReference>
<dbReference type="PIRSF" id="PIRSF001563">
    <property type="entry name" value="Folylpolyglu_synth"/>
    <property type="match status" value="1"/>
</dbReference>
<gene>
    <name evidence="27" type="primary">folC</name>
    <name evidence="26" type="ORF">CFY87_06340</name>
    <name evidence="27" type="ORF">NCTC10851_01226</name>
</gene>
<evidence type="ECO:0000256" key="15">
    <source>
        <dbReference type="ARBA" id="ARBA00022909"/>
    </source>
</evidence>
<dbReference type="GO" id="GO:0046654">
    <property type="term" value="P:tetrahydrofolate biosynthetic process"/>
    <property type="evidence" value="ECO:0007669"/>
    <property type="project" value="UniProtKB-UniPathway"/>
</dbReference>
<evidence type="ECO:0000256" key="10">
    <source>
        <dbReference type="ARBA" id="ARBA00022598"/>
    </source>
</evidence>
<accession>A0A263HBV2</accession>
<comment type="pathway">
    <text evidence="3">Cofactor biosynthesis; tetrahydrofolate biosynthesis; 7,8-dihydrofolate from 2-amino-4-hydroxy-6-hydroxymethyl-7,8-dihydropteridine diphosphate and 4-aminobenzoate: step 2/2.</text>
</comment>
<dbReference type="FunCoup" id="A0A263HBV2">
    <property type="interactions" value="561"/>
</dbReference>
<evidence type="ECO:0000256" key="19">
    <source>
        <dbReference type="ARBA" id="ARBA00047493"/>
    </source>
</evidence>